<proteinExistence type="predicted"/>
<dbReference type="EMBL" id="VSSQ01001474">
    <property type="protein sequence ID" value="MPM08645.1"/>
    <property type="molecule type" value="Genomic_DNA"/>
</dbReference>
<protein>
    <submittedName>
        <fullName evidence="2">Uncharacterized protein</fullName>
    </submittedName>
</protein>
<name>A0A644WXK3_9ZZZZ</name>
<organism evidence="2">
    <name type="scientific">bioreactor metagenome</name>
    <dbReference type="NCBI Taxonomy" id="1076179"/>
    <lineage>
        <taxon>unclassified sequences</taxon>
        <taxon>metagenomes</taxon>
        <taxon>ecological metagenomes</taxon>
    </lineage>
</organism>
<gene>
    <name evidence="2" type="ORF">SDC9_54959</name>
</gene>
<evidence type="ECO:0000256" key="1">
    <source>
        <dbReference type="SAM" id="MobiDB-lite"/>
    </source>
</evidence>
<feature type="region of interest" description="Disordered" evidence="1">
    <location>
        <begin position="57"/>
        <end position="137"/>
    </location>
</feature>
<dbReference type="AlphaFoldDB" id="A0A644WXK3"/>
<reference evidence="2" key="1">
    <citation type="submission" date="2019-08" db="EMBL/GenBank/DDBJ databases">
        <authorList>
            <person name="Kucharzyk K."/>
            <person name="Murdoch R.W."/>
            <person name="Higgins S."/>
            <person name="Loffler F."/>
        </authorList>
    </citation>
    <scope>NUCLEOTIDE SEQUENCE</scope>
</reference>
<accession>A0A644WXK3</accession>
<comment type="caution">
    <text evidence="2">The sequence shown here is derived from an EMBL/GenBank/DDBJ whole genome shotgun (WGS) entry which is preliminary data.</text>
</comment>
<evidence type="ECO:0000313" key="2">
    <source>
        <dbReference type="EMBL" id="MPM08645.1"/>
    </source>
</evidence>
<sequence length="137" mass="15240">MRMQVRVAGAGVEVIERGRDEPGDIDLRNRTVPGGCARSCGCNLALHERNHLRNRSMMRLTDQRLDPGVSDRPQHTRGLRNREGEVEPCHGSSGSPRGLLGHDLRDGLTLRAGSQRRIESGNPRLDPLHLGLVDRER</sequence>